<feature type="transmembrane region" description="Helical" evidence="6">
    <location>
        <begin position="130"/>
        <end position="156"/>
    </location>
</feature>
<sequence length="584" mass="64474">MEVPLEQKQEAPKSSKGGMRSMPFIIANETIEKVASYGLLANMVMYLTKEYHIGNASAGSILFMWSAISYFLPIVGAFLSDSYLGRFRVIAWGSIASLLGIIVLWLTAMIPGAKPDPCDQSCKTPTASQLAILVFSFALMSIGAGGIRPCSLAFGADQFDREDNPENARVMQTFFNWYYGSVAVSIMVSITVIVYIQDKKGWKVGFGIPAILMLLSAISFILGYPFYKMVKPYKSLFTGFAQVMVASYKNKGLDFPPKSVDGWYHHSQGSKIVAPTDKMRFLNKACIIRNHEKDLNPDGSASNPWNLCTVDQVEVFKSLVKVMPIWSTGIMNAVTINQHSFPVIQASTMDRHLSPKFEIPPGSFGVFALLALAIWIAIYDRILVPLLARFTKRPRGLSVKQRMGAGVLLASVATAVAALVERARRNAAIQQGVSENKYALVNISAMWLVPQQSLTGVAEAFNAIGQIEFYYSEFPKSTASIGVALFSLGMAVGNLVAVLIVQIVDKFSRIGGKESWVADNLNKGHYDYYYWILSLLCAINFLYFLYCSWAYGYCKEELEAMALKKGEAIKEEDAPKSIELPISL</sequence>
<keyword evidence="4 6" id="KW-1133">Transmembrane helix</keyword>
<evidence type="ECO:0000256" key="6">
    <source>
        <dbReference type="SAM" id="Phobius"/>
    </source>
</evidence>
<keyword evidence="5 6" id="KW-0472">Membrane</keyword>
<feature type="transmembrane region" description="Helical" evidence="6">
    <location>
        <begin position="177"/>
        <end position="196"/>
    </location>
</feature>
<dbReference type="GO" id="GO:0022857">
    <property type="term" value="F:transmembrane transporter activity"/>
    <property type="evidence" value="ECO:0007669"/>
    <property type="project" value="InterPro"/>
</dbReference>
<feature type="transmembrane region" description="Helical" evidence="6">
    <location>
        <begin position="399"/>
        <end position="420"/>
    </location>
</feature>
<feature type="transmembrane region" description="Helical" evidence="6">
    <location>
        <begin position="528"/>
        <end position="554"/>
    </location>
</feature>
<dbReference type="GO" id="GO:0016020">
    <property type="term" value="C:membrane"/>
    <property type="evidence" value="ECO:0007669"/>
    <property type="project" value="UniProtKB-SubCell"/>
</dbReference>
<feature type="transmembrane region" description="Helical" evidence="6">
    <location>
        <begin position="89"/>
        <end position="110"/>
    </location>
</feature>
<keyword evidence="8" id="KW-1185">Reference proteome</keyword>
<reference evidence="7 8" key="1">
    <citation type="journal article" date="2019" name="Nat. Plants">
        <title>Stout camphor tree genome fills gaps in understanding of flowering plant genome evolution.</title>
        <authorList>
            <person name="Chaw S.M."/>
            <person name="Liu Y.C."/>
            <person name="Wu Y.W."/>
            <person name="Wang H.Y."/>
            <person name="Lin C.I."/>
            <person name="Wu C.S."/>
            <person name="Ke H.M."/>
            <person name="Chang L.Y."/>
            <person name="Hsu C.Y."/>
            <person name="Yang H.T."/>
            <person name="Sudianto E."/>
            <person name="Hsu M.H."/>
            <person name="Wu K.P."/>
            <person name="Wang L.N."/>
            <person name="Leebens-Mack J.H."/>
            <person name="Tsai I.J."/>
        </authorList>
    </citation>
    <scope>NUCLEOTIDE SEQUENCE [LARGE SCALE GENOMIC DNA]</scope>
    <source>
        <strain evidence="8">cv. Chaw 1501</strain>
        <tissue evidence="7">Young leaves</tissue>
    </source>
</reference>
<dbReference type="STRING" id="337451.A0A443N1R3"/>
<dbReference type="Pfam" id="PF00854">
    <property type="entry name" value="PTR2"/>
    <property type="match status" value="1"/>
</dbReference>
<dbReference type="OrthoDB" id="8904098at2759"/>
<accession>A0A443N1R3</accession>
<comment type="similarity">
    <text evidence="2">Belongs to the major facilitator superfamily. Proton-dependent oligopeptide transporter (POT/PTR) (TC 2.A.17) family.</text>
</comment>
<evidence type="ECO:0000256" key="3">
    <source>
        <dbReference type="ARBA" id="ARBA00022692"/>
    </source>
</evidence>
<dbReference type="EMBL" id="QPKB01000001">
    <property type="protein sequence ID" value="RWR72468.1"/>
    <property type="molecule type" value="Genomic_DNA"/>
</dbReference>
<evidence type="ECO:0000256" key="5">
    <source>
        <dbReference type="ARBA" id="ARBA00023136"/>
    </source>
</evidence>
<organism evidence="7 8">
    <name type="scientific">Cinnamomum micranthum f. kanehirae</name>
    <dbReference type="NCBI Taxonomy" id="337451"/>
    <lineage>
        <taxon>Eukaryota</taxon>
        <taxon>Viridiplantae</taxon>
        <taxon>Streptophyta</taxon>
        <taxon>Embryophyta</taxon>
        <taxon>Tracheophyta</taxon>
        <taxon>Spermatophyta</taxon>
        <taxon>Magnoliopsida</taxon>
        <taxon>Magnoliidae</taxon>
        <taxon>Laurales</taxon>
        <taxon>Lauraceae</taxon>
        <taxon>Cinnamomum</taxon>
    </lineage>
</organism>
<dbReference type="PANTHER" id="PTHR11654">
    <property type="entry name" value="OLIGOPEPTIDE TRANSPORTER-RELATED"/>
    <property type="match status" value="1"/>
</dbReference>
<evidence type="ECO:0000256" key="2">
    <source>
        <dbReference type="ARBA" id="ARBA00005982"/>
    </source>
</evidence>
<proteinExistence type="inferred from homology"/>
<comment type="subcellular location">
    <subcellularLocation>
        <location evidence="1">Membrane</location>
        <topology evidence="1">Multi-pass membrane protein</topology>
    </subcellularLocation>
</comment>
<dbReference type="InterPro" id="IPR036259">
    <property type="entry name" value="MFS_trans_sf"/>
</dbReference>
<feature type="transmembrane region" description="Helical" evidence="6">
    <location>
        <begin position="481"/>
        <end position="504"/>
    </location>
</feature>
<dbReference type="InterPro" id="IPR000109">
    <property type="entry name" value="POT_fam"/>
</dbReference>
<dbReference type="CDD" id="cd17416">
    <property type="entry name" value="MFS_NPF1_2"/>
    <property type="match status" value="1"/>
</dbReference>
<feature type="transmembrane region" description="Helical" evidence="6">
    <location>
        <begin position="359"/>
        <end position="379"/>
    </location>
</feature>
<name>A0A443N1R3_9MAGN</name>
<dbReference type="SUPFAM" id="SSF103473">
    <property type="entry name" value="MFS general substrate transporter"/>
    <property type="match status" value="1"/>
</dbReference>
<dbReference type="Proteomes" id="UP000283530">
    <property type="component" value="Unassembled WGS sequence"/>
</dbReference>
<comment type="caution">
    <text evidence="7">The sequence shown here is derived from an EMBL/GenBank/DDBJ whole genome shotgun (WGS) entry which is preliminary data.</text>
</comment>
<evidence type="ECO:0000313" key="8">
    <source>
        <dbReference type="Proteomes" id="UP000283530"/>
    </source>
</evidence>
<feature type="transmembrane region" description="Helical" evidence="6">
    <location>
        <begin position="208"/>
        <end position="227"/>
    </location>
</feature>
<gene>
    <name evidence="7" type="ORF">CKAN_00069100</name>
</gene>
<evidence type="ECO:0000256" key="4">
    <source>
        <dbReference type="ARBA" id="ARBA00022989"/>
    </source>
</evidence>
<feature type="transmembrane region" description="Helical" evidence="6">
    <location>
        <begin position="53"/>
        <end position="77"/>
    </location>
</feature>
<keyword evidence="3 6" id="KW-0812">Transmembrane</keyword>
<dbReference type="Gene3D" id="1.20.1250.20">
    <property type="entry name" value="MFS general substrate transporter like domains"/>
    <property type="match status" value="1"/>
</dbReference>
<protein>
    <submittedName>
        <fullName evidence="7">Putative Nitrate transporter</fullName>
    </submittedName>
</protein>
<evidence type="ECO:0000313" key="7">
    <source>
        <dbReference type="EMBL" id="RWR72468.1"/>
    </source>
</evidence>
<evidence type="ECO:0000256" key="1">
    <source>
        <dbReference type="ARBA" id="ARBA00004141"/>
    </source>
</evidence>
<dbReference type="AlphaFoldDB" id="A0A443N1R3"/>